<keyword evidence="4 7" id="KW-1133">Transmembrane helix</keyword>
<dbReference type="AlphaFoldDB" id="A0A9P0QU85"/>
<dbReference type="InterPro" id="IPR036259">
    <property type="entry name" value="MFS_trans_sf"/>
</dbReference>
<feature type="transmembrane region" description="Helical" evidence="7">
    <location>
        <begin position="186"/>
        <end position="209"/>
    </location>
</feature>
<comment type="similarity">
    <text evidence="2">Belongs to the major facilitator superfamily. TCR/Tet family.</text>
</comment>
<dbReference type="CDD" id="cd17502">
    <property type="entry name" value="MFS_Azr1_MDR_like"/>
    <property type="match status" value="1"/>
</dbReference>
<feature type="transmembrane region" description="Helical" evidence="7">
    <location>
        <begin position="129"/>
        <end position="152"/>
    </location>
</feature>
<feature type="transmembrane region" description="Helical" evidence="7">
    <location>
        <begin position="418"/>
        <end position="437"/>
    </location>
</feature>
<feature type="transmembrane region" description="Helical" evidence="7">
    <location>
        <begin position="61"/>
        <end position="86"/>
    </location>
</feature>
<keyword evidence="3 7" id="KW-0812">Transmembrane</keyword>
<dbReference type="InterPro" id="IPR011701">
    <property type="entry name" value="MFS"/>
</dbReference>
<feature type="compositionally biased region" description="Basic and acidic residues" evidence="6">
    <location>
        <begin position="573"/>
        <end position="606"/>
    </location>
</feature>
<evidence type="ECO:0000313" key="10">
    <source>
        <dbReference type="Proteomes" id="UP000837801"/>
    </source>
</evidence>
<dbReference type="InterPro" id="IPR005829">
    <property type="entry name" value="Sugar_transporter_CS"/>
</dbReference>
<evidence type="ECO:0000313" key="9">
    <source>
        <dbReference type="EMBL" id="CAH2354400.1"/>
    </source>
</evidence>
<feature type="transmembrane region" description="Helical" evidence="7">
    <location>
        <begin position="221"/>
        <end position="240"/>
    </location>
</feature>
<dbReference type="InterPro" id="IPR020846">
    <property type="entry name" value="MFS_dom"/>
</dbReference>
<dbReference type="GO" id="GO:0005886">
    <property type="term" value="C:plasma membrane"/>
    <property type="evidence" value="ECO:0007669"/>
    <property type="project" value="TreeGrafter"/>
</dbReference>
<comment type="subcellular location">
    <subcellularLocation>
        <location evidence="1">Membrane</location>
        <topology evidence="1">Multi-pass membrane protein</topology>
    </subcellularLocation>
</comment>
<keyword evidence="5 7" id="KW-0472">Membrane</keyword>
<dbReference type="Gene3D" id="1.20.1250.20">
    <property type="entry name" value="MFS general substrate transporter like domains"/>
    <property type="match status" value="1"/>
</dbReference>
<feature type="transmembrane region" description="Helical" evidence="7">
    <location>
        <begin position="284"/>
        <end position="307"/>
    </location>
</feature>
<dbReference type="Gene3D" id="1.20.1720.10">
    <property type="entry name" value="Multidrug resistance protein D"/>
    <property type="match status" value="1"/>
</dbReference>
<feature type="region of interest" description="Disordered" evidence="6">
    <location>
        <begin position="1"/>
        <end position="35"/>
    </location>
</feature>
<dbReference type="PROSITE" id="PS50850">
    <property type="entry name" value="MFS"/>
    <property type="match status" value="1"/>
</dbReference>
<organism evidence="9 10">
    <name type="scientific">[Candida] railenensis</name>
    <dbReference type="NCBI Taxonomy" id="45579"/>
    <lineage>
        <taxon>Eukaryota</taxon>
        <taxon>Fungi</taxon>
        <taxon>Dikarya</taxon>
        <taxon>Ascomycota</taxon>
        <taxon>Saccharomycotina</taxon>
        <taxon>Pichiomycetes</taxon>
        <taxon>Debaryomycetaceae</taxon>
        <taxon>Kurtzmaniella</taxon>
    </lineage>
</organism>
<dbReference type="GO" id="GO:0022857">
    <property type="term" value="F:transmembrane transporter activity"/>
    <property type="evidence" value="ECO:0007669"/>
    <property type="project" value="InterPro"/>
</dbReference>
<dbReference type="SUPFAM" id="SSF103473">
    <property type="entry name" value="MFS general substrate transporter"/>
    <property type="match status" value="1"/>
</dbReference>
<feature type="transmembrane region" description="Helical" evidence="7">
    <location>
        <begin position="391"/>
        <end position="412"/>
    </location>
</feature>
<sequence length="606" mass="65047">MSSRSSTHSYDAEEADGTAVHSPSPVALEEGTGDKTKKVFIESDAGDGSKREDQYLHGTKLFLCLLSLYCSLFLVALDQTIIVTLLSDVGNKFDALDQVGWLASGFLLSLAVFVATWGKLSIIFGRKYAMFVAIILFEAGSLMCALASSMNILIGGRVLAGVGGGGIQSLVFIIVAEIVPIEKRPLAMGLVGCVFAVASVLGPLIGGAFTTHVSWRWCFYINLPIGAVAFVFLIWAFNPPKPEGSIRQKLKLIDYLGTILITIAIVLFLLGLTFGSSQYSWNSAAVICCLVIGVVFMFIFGAWNFGYSKNPILPWEVVRVPQVMASTVMIFSMFAFFMSSALYLSVYFQSVWGADAWHSGLHLLPMIIPVVIASISTGISINKSRYVKPFAVFGGALGPIGCGLITLLSTTSSSSQKIGLLIIVGVSCGLQMQSAIISSQISAPKTPGGTIMATTVVNFGRGLGGALGSILSDVVYNTSFKNRYEEQYAKLTNQSVIDELSSIDIKQITTSSSILKTMSSSASMFVKEQMVYAMRNVFYMCIGFACLAFISSLLITNKRLPAVSSGASAAAAGEKKEEEPEKELEQEGEKESDYASDDSKNNLSEK</sequence>
<feature type="transmembrane region" description="Helical" evidence="7">
    <location>
        <begin position="158"/>
        <end position="179"/>
    </location>
</feature>
<feature type="transmembrane region" description="Helical" evidence="7">
    <location>
        <begin position="328"/>
        <end position="348"/>
    </location>
</feature>
<feature type="transmembrane region" description="Helical" evidence="7">
    <location>
        <begin position="360"/>
        <end position="379"/>
    </location>
</feature>
<evidence type="ECO:0000256" key="6">
    <source>
        <dbReference type="SAM" id="MobiDB-lite"/>
    </source>
</evidence>
<dbReference type="PANTHER" id="PTHR23501">
    <property type="entry name" value="MAJOR FACILITATOR SUPERFAMILY"/>
    <property type="match status" value="1"/>
</dbReference>
<dbReference type="Pfam" id="PF07690">
    <property type="entry name" value="MFS_1"/>
    <property type="match status" value="1"/>
</dbReference>
<gene>
    <name evidence="9" type="ORF">CLIB1423_16S01838</name>
</gene>
<feature type="region of interest" description="Disordered" evidence="6">
    <location>
        <begin position="567"/>
        <end position="606"/>
    </location>
</feature>
<dbReference type="EMBL" id="CAKXYY010000016">
    <property type="protein sequence ID" value="CAH2354400.1"/>
    <property type="molecule type" value="Genomic_DNA"/>
</dbReference>
<evidence type="ECO:0000256" key="2">
    <source>
        <dbReference type="ARBA" id="ARBA00007520"/>
    </source>
</evidence>
<feature type="transmembrane region" description="Helical" evidence="7">
    <location>
        <begin position="252"/>
        <end position="272"/>
    </location>
</feature>
<evidence type="ECO:0000256" key="1">
    <source>
        <dbReference type="ARBA" id="ARBA00004141"/>
    </source>
</evidence>
<evidence type="ECO:0000256" key="4">
    <source>
        <dbReference type="ARBA" id="ARBA00022989"/>
    </source>
</evidence>
<evidence type="ECO:0000256" key="7">
    <source>
        <dbReference type="SAM" id="Phobius"/>
    </source>
</evidence>
<protein>
    <submittedName>
        <fullName evidence="9">Azole resistance protein 1</fullName>
    </submittedName>
</protein>
<dbReference type="OrthoDB" id="10021397at2759"/>
<reference evidence="9" key="1">
    <citation type="submission" date="2022-03" db="EMBL/GenBank/DDBJ databases">
        <authorList>
            <person name="Legras J.-L."/>
            <person name="Devillers H."/>
            <person name="Grondin C."/>
        </authorList>
    </citation>
    <scope>NUCLEOTIDE SEQUENCE</scope>
    <source>
        <strain evidence="9">CLIB 1423</strain>
    </source>
</reference>
<feature type="domain" description="Major facilitator superfamily (MFS) profile" evidence="8">
    <location>
        <begin position="64"/>
        <end position="560"/>
    </location>
</feature>
<comment type="caution">
    <text evidence="9">The sequence shown here is derived from an EMBL/GenBank/DDBJ whole genome shotgun (WGS) entry which is preliminary data.</text>
</comment>
<accession>A0A9P0QU85</accession>
<evidence type="ECO:0000259" key="8">
    <source>
        <dbReference type="PROSITE" id="PS50850"/>
    </source>
</evidence>
<proteinExistence type="inferred from homology"/>
<evidence type="ECO:0000256" key="5">
    <source>
        <dbReference type="ARBA" id="ARBA00023136"/>
    </source>
</evidence>
<feature type="transmembrane region" description="Helical" evidence="7">
    <location>
        <begin position="537"/>
        <end position="555"/>
    </location>
</feature>
<feature type="transmembrane region" description="Helical" evidence="7">
    <location>
        <begin position="98"/>
        <end position="117"/>
    </location>
</feature>
<dbReference type="PRINTS" id="PR01036">
    <property type="entry name" value="TCRTETB"/>
</dbReference>
<dbReference type="Proteomes" id="UP000837801">
    <property type="component" value="Unassembled WGS sequence"/>
</dbReference>
<keyword evidence="10" id="KW-1185">Reference proteome</keyword>
<evidence type="ECO:0000256" key="3">
    <source>
        <dbReference type="ARBA" id="ARBA00022692"/>
    </source>
</evidence>
<name>A0A9P0QU85_9ASCO</name>
<dbReference type="PROSITE" id="PS00217">
    <property type="entry name" value="SUGAR_TRANSPORT_2"/>
    <property type="match status" value="1"/>
</dbReference>
<dbReference type="FunFam" id="1.20.1720.10:FF:000014">
    <property type="entry name" value="MFS drug transporter, putative"/>
    <property type="match status" value="1"/>
</dbReference>
<dbReference type="PANTHER" id="PTHR23501:SF198">
    <property type="entry name" value="AZOLE RESISTANCE PROTEIN 1-RELATED"/>
    <property type="match status" value="1"/>
</dbReference>